<keyword evidence="1" id="KW-0732">Signal</keyword>
<evidence type="ECO:0000256" key="1">
    <source>
        <dbReference type="SAM" id="SignalP"/>
    </source>
</evidence>
<sequence length="160" mass="18173">MNVFLSVSFDGNIIMIVLQCLVVPCTQMPQCRVSTRSLFTPLSGLHRVLGRVKAHDTVFIYGAKLVDTQQVQYTRQAASTNVQIRKNSRDKFEIQNSPHLASEIPIKIKIQNQKNRAPFRSRDKNARAHFNAFVQLRLVRTSVSTRGVISISRTPKCYNT</sequence>
<evidence type="ECO:0000313" key="3">
    <source>
        <dbReference type="Proteomes" id="UP001642409"/>
    </source>
</evidence>
<gene>
    <name evidence="2" type="ORF">HINF_LOCUS4843</name>
</gene>
<dbReference type="Proteomes" id="UP001642409">
    <property type="component" value="Unassembled WGS sequence"/>
</dbReference>
<reference evidence="2 3" key="1">
    <citation type="submission" date="2024-07" db="EMBL/GenBank/DDBJ databases">
        <authorList>
            <person name="Akdeniz Z."/>
        </authorList>
    </citation>
    <scope>NUCLEOTIDE SEQUENCE [LARGE SCALE GENOMIC DNA]</scope>
</reference>
<protein>
    <submittedName>
        <fullName evidence="2">Hypothetical_protein</fullName>
    </submittedName>
</protein>
<keyword evidence="3" id="KW-1185">Reference proteome</keyword>
<dbReference type="EMBL" id="CAXDID020000009">
    <property type="protein sequence ID" value="CAL5978562.1"/>
    <property type="molecule type" value="Genomic_DNA"/>
</dbReference>
<name>A0ABP1GS94_9EUKA</name>
<evidence type="ECO:0000313" key="2">
    <source>
        <dbReference type="EMBL" id="CAL5978562.1"/>
    </source>
</evidence>
<comment type="caution">
    <text evidence="2">The sequence shown here is derived from an EMBL/GenBank/DDBJ whole genome shotgun (WGS) entry which is preliminary data.</text>
</comment>
<accession>A0ABP1GS94</accession>
<feature type="signal peptide" evidence="1">
    <location>
        <begin position="1"/>
        <end position="19"/>
    </location>
</feature>
<feature type="chain" id="PRO_5045868331" evidence="1">
    <location>
        <begin position="20"/>
        <end position="160"/>
    </location>
</feature>
<proteinExistence type="predicted"/>
<organism evidence="2 3">
    <name type="scientific">Hexamita inflata</name>
    <dbReference type="NCBI Taxonomy" id="28002"/>
    <lineage>
        <taxon>Eukaryota</taxon>
        <taxon>Metamonada</taxon>
        <taxon>Diplomonadida</taxon>
        <taxon>Hexamitidae</taxon>
        <taxon>Hexamitinae</taxon>
        <taxon>Hexamita</taxon>
    </lineage>
</organism>